<dbReference type="InterPro" id="IPR013785">
    <property type="entry name" value="Aldolase_TIM"/>
</dbReference>
<dbReference type="GO" id="GO:0009098">
    <property type="term" value="P:L-leucine biosynthetic process"/>
    <property type="evidence" value="ECO:0007669"/>
    <property type="project" value="UniProtKB-UniRule"/>
</dbReference>
<dbReference type="SUPFAM" id="SSF110921">
    <property type="entry name" value="2-isopropylmalate synthase LeuA, allosteric (dimerisation) domain"/>
    <property type="match status" value="1"/>
</dbReference>
<keyword evidence="9" id="KW-0464">Manganese</keyword>
<protein>
    <recommendedName>
        <fullName evidence="4 11">2-isopropylmalate synthase</fullName>
        <ecNumber evidence="3 11">2.3.3.13</ecNumber>
    </recommendedName>
</protein>
<keyword evidence="10" id="KW-0100">Branched-chain amino acid biosynthesis</keyword>
<evidence type="ECO:0000256" key="6">
    <source>
        <dbReference type="ARBA" id="ARBA00022605"/>
    </source>
</evidence>
<dbReference type="InterPro" id="IPR054691">
    <property type="entry name" value="LeuA/HCS_post-cat"/>
</dbReference>
<evidence type="ECO:0000256" key="10">
    <source>
        <dbReference type="ARBA" id="ARBA00023304"/>
    </source>
</evidence>
<dbReference type="Proteomes" id="UP000295718">
    <property type="component" value="Unassembled WGS sequence"/>
</dbReference>
<comment type="caution">
    <text evidence="14">The sequence shown here is derived from an EMBL/GenBank/DDBJ whole genome shotgun (WGS) entry which is preliminary data.</text>
</comment>
<dbReference type="PROSITE" id="PS50991">
    <property type="entry name" value="PYR_CT"/>
    <property type="match status" value="1"/>
</dbReference>
<keyword evidence="8" id="KW-0479">Metal-binding</keyword>
<dbReference type="UniPathway" id="UPA00048">
    <property type="reaction ID" value="UER00070"/>
</dbReference>
<dbReference type="PROSITE" id="PS00815">
    <property type="entry name" value="AIPM_HOMOCIT_SYNTH_1"/>
    <property type="match status" value="1"/>
</dbReference>
<dbReference type="NCBIfam" id="TIGR00973">
    <property type="entry name" value="leuA_bact"/>
    <property type="match status" value="1"/>
</dbReference>
<dbReference type="PANTHER" id="PTHR10277">
    <property type="entry name" value="HOMOCITRATE SYNTHASE-RELATED"/>
    <property type="match status" value="1"/>
</dbReference>
<name>A0A4R1QME5_9FIRM</name>
<reference evidence="14 15" key="1">
    <citation type="submission" date="2019-03" db="EMBL/GenBank/DDBJ databases">
        <title>Genomic Encyclopedia of Type Strains, Phase IV (KMG-IV): sequencing the most valuable type-strain genomes for metagenomic binning, comparative biology and taxonomic classification.</title>
        <authorList>
            <person name="Goeker M."/>
        </authorList>
    </citation>
    <scope>NUCLEOTIDE SEQUENCE [LARGE SCALE GENOMIC DNA]</scope>
    <source>
        <strain evidence="14 15">DSM 100556</strain>
    </source>
</reference>
<dbReference type="Gene3D" id="1.10.238.260">
    <property type="match status" value="1"/>
</dbReference>
<organism evidence="14 15">
    <name type="scientific">Kineothrix alysoides</name>
    <dbReference type="NCBI Taxonomy" id="1469948"/>
    <lineage>
        <taxon>Bacteria</taxon>
        <taxon>Bacillati</taxon>
        <taxon>Bacillota</taxon>
        <taxon>Clostridia</taxon>
        <taxon>Lachnospirales</taxon>
        <taxon>Lachnospiraceae</taxon>
        <taxon>Kineothrix</taxon>
    </lineage>
</organism>
<comment type="similarity">
    <text evidence="2">Belongs to the alpha-IPM synthase/homocitrate synthase family. LeuA type 1 subfamily.</text>
</comment>
<dbReference type="InterPro" id="IPR036230">
    <property type="entry name" value="LeuA_allosteric_dom_sf"/>
</dbReference>
<feature type="domain" description="Pyruvate carboxyltransferase" evidence="13">
    <location>
        <begin position="5"/>
        <end position="269"/>
    </location>
</feature>
<evidence type="ECO:0000256" key="12">
    <source>
        <dbReference type="RuleBase" id="RU003523"/>
    </source>
</evidence>
<keyword evidence="15" id="KW-1185">Reference proteome</keyword>
<dbReference type="AlphaFoldDB" id="A0A4R1QME5"/>
<dbReference type="GO" id="GO:0046872">
    <property type="term" value="F:metal ion binding"/>
    <property type="evidence" value="ECO:0007669"/>
    <property type="project" value="UniProtKB-KW"/>
</dbReference>
<sequence length="508" mass="56169">MKRKIYVFDTTLRDGEQVPGAKLNLEEKLDVAVQIAKMKVDMMEVGFPSSSQGDFEAVKAISEKIGQEVCIAALGRAVEADIDAIYQSIRKAQDPLIHIVLGSSELHVSKKLQKTPEQIIEIGAASVKYAKQFLPKVQYSLEDASRSDFEYMWKTIEAVVKAGATIINIPDTVGYAVPEQFGNLIYRINDRLKNLDPNVILSVHCHNDTGLATANTLAAVRNGADKVECTVNGIGERAGNTSLEEVVMGIKLHEDYYGGYTTIDTAKIYETSRMVSATMGLDVQVNKAITGENAFAHSSGIHQDGLLKSKDVYEIMDPETVGAPPMELVLTARSGKHAFLYVTKRLGFEIPEEHFPEVFEKFLQLADRKKEVYDNDILTLFKCCPNVKSVFDKELWQLEEYQMTATSTLPTATVKLIRGEKQVVTSSSGSGVIDALYSCIMEAVQEPVELIEYRINNLSRGKGSLGKVTVQIKHNDKLYQGKAIEQDVMEASALAFINAVNKIILDEE</sequence>
<dbReference type="SUPFAM" id="SSF51569">
    <property type="entry name" value="Aldolase"/>
    <property type="match status" value="1"/>
</dbReference>
<evidence type="ECO:0000256" key="5">
    <source>
        <dbReference type="ARBA" id="ARBA00022430"/>
    </source>
</evidence>
<dbReference type="Pfam" id="PF08502">
    <property type="entry name" value="LeuA_dimer"/>
    <property type="match status" value="1"/>
</dbReference>
<evidence type="ECO:0000256" key="1">
    <source>
        <dbReference type="ARBA" id="ARBA00004689"/>
    </source>
</evidence>
<evidence type="ECO:0000259" key="13">
    <source>
        <dbReference type="PROSITE" id="PS50991"/>
    </source>
</evidence>
<dbReference type="Pfam" id="PF22617">
    <property type="entry name" value="HCS_D2"/>
    <property type="match status" value="1"/>
</dbReference>
<evidence type="ECO:0000313" key="15">
    <source>
        <dbReference type="Proteomes" id="UP000295718"/>
    </source>
</evidence>
<evidence type="ECO:0000256" key="9">
    <source>
        <dbReference type="ARBA" id="ARBA00023211"/>
    </source>
</evidence>
<evidence type="ECO:0000256" key="4">
    <source>
        <dbReference type="ARBA" id="ARBA00018198"/>
    </source>
</evidence>
<dbReference type="InterPro" id="IPR013709">
    <property type="entry name" value="2-isopropylmalate_synth_dimer"/>
</dbReference>
<dbReference type="EMBL" id="SLUO01000018">
    <property type="protein sequence ID" value="TCL54836.1"/>
    <property type="molecule type" value="Genomic_DNA"/>
</dbReference>
<evidence type="ECO:0000256" key="7">
    <source>
        <dbReference type="ARBA" id="ARBA00022679"/>
    </source>
</evidence>
<evidence type="ECO:0000256" key="3">
    <source>
        <dbReference type="ARBA" id="ARBA00012973"/>
    </source>
</evidence>
<dbReference type="RefSeq" id="WP_031392113.1">
    <property type="nucleotide sequence ID" value="NZ_JPNB01000002.1"/>
</dbReference>
<dbReference type="InterPro" id="IPR050073">
    <property type="entry name" value="2-IPM_HCS-like"/>
</dbReference>
<dbReference type="EC" id="2.3.3.13" evidence="3 11"/>
<evidence type="ECO:0000313" key="14">
    <source>
        <dbReference type="EMBL" id="TCL54836.1"/>
    </source>
</evidence>
<evidence type="ECO:0000256" key="8">
    <source>
        <dbReference type="ARBA" id="ARBA00022723"/>
    </source>
</evidence>
<dbReference type="InterPro" id="IPR005671">
    <property type="entry name" value="LeuA_bact_synth"/>
</dbReference>
<dbReference type="Pfam" id="PF00682">
    <property type="entry name" value="HMGL-like"/>
    <property type="match status" value="1"/>
</dbReference>
<dbReference type="FunFam" id="3.20.20.70:FF:000010">
    <property type="entry name" value="2-isopropylmalate synthase"/>
    <property type="match status" value="1"/>
</dbReference>
<dbReference type="Gene3D" id="3.20.20.70">
    <property type="entry name" value="Aldolase class I"/>
    <property type="match status" value="1"/>
</dbReference>
<evidence type="ECO:0000256" key="2">
    <source>
        <dbReference type="ARBA" id="ARBA00009396"/>
    </source>
</evidence>
<proteinExistence type="inferred from homology"/>
<keyword evidence="5" id="KW-0432">Leucine biosynthesis</keyword>
<dbReference type="Gene3D" id="3.30.160.270">
    <property type="match status" value="1"/>
</dbReference>
<dbReference type="PROSITE" id="PS00816">
    <property type="entry name" value="AIPM_HOMOCIT_SYNTH_2"/>
    <property type="match status" value="1"/>
</dbReference>
<dbReference type="InterPro" id="IPR000891">
    <property type="entry name" value="PYR_CT"/>
</dbReference>
<keyword evidence="7 12" id="KW-0808">Transferase</keyword>
<dbReference type="GO" id="GO:0003852">
    <property type="term" value="F:2-isopropylmalate synthase activity"/>
    <property type="evidence" value="ECO:0007669"/>
    <property type="project" value="UniProtKB-UniRule"/>
</dbReference>
<dbReference type="FunFam" id="1.10.238.260:FF:000001">
    <property type="entry name" value="2-isopropylmalate synthase"/>
    <property type="match status" value="1"/>
</dbReference>
<keyword evidence="6" id="KW-0028">Amino-acid biosynthesis</keyword>
<evidence type="ECO:0000256" key="11">
    <source>
        <dbReference type="NCBIfam" id="TIGR00973"/>
    </source>
</evidence>
<comment type="pathway">
    <text evidence="1">Amino-acid biosynthesis; L-leucine biosynthesis; L-leucine from 3-methyl-2-oxobutanoate: step 1/4.</text>
</comment>
<dbReference type="NCBIfam" id="NF002086">
    <property type="entry name" value="PRK00915.1-3"/>
    <property type="match status" value="1"/>
</dbReference>
<accession>A0A4R1QME5</accession>
<dbReference type="STRING" id="1469948.GCA_000732725_03490"/>
<dbReference type="InterPro" id="IPR002034">
    <property type="entry name" value="AIPM/Hcit_synth_CS"/>
</dbReference>
<dbReference type="OrthoDB" id="9804858at2"/>
<dbReference type="CDD" id="cd07940">
    <property type="entry name" value="DRE_TIM_IPMS"/>
    <property type="match status" value="1"/>
</dbReference>
<dbReference type="PANTHER" id="PTHR10277:SF9">
    <property type="entry name" value="2-ISOPROPYLMALATE SYNTHASE 1, CHLOROPLASTIC-RELATED"/>
    <property type="match status" value="1"/>
</dbReference>
<gene>
    <name evidence="14" type="ORF">EDD76_11877</name>
</gene>
<dbReference type="SMART" id="SM00917">
    <property type="entry name" value="LeuA_dimer"/>
    <property type="match status" value="1"/>
</dbReference>